<dbReference type="SUPFAM" id="SSF47384">
    <property type="entry name" value="Homodimeric domain of signal transducing histidine kinase"/>
    <property type="match status" value="1"/>
</dbReference>
<feature type="transmembrane region" description="Helical" evidence="8">
    <location>
        <begin position="183"/>
        <end position="203"/>
    </location>
</feature>
<dbReference type="InterPro" id="IPR036890">
    <property type="entry name" value="HATPase_C_sf"/>
</dbReference>
<sequence>MKNFSKIIQILKPERLYSSIWYFRFKDSEIEEKYNQNKFESRKNVYFMIQIILLIIIGGLFLYNLIFTNYKMWIARGVQVIIIILTILAIYKQKEKIMKILSIVQFLVDCVTFNVVLKQLIIDMIPKNPDDYFNYALFIGVRYTFQLLGYMISVNNTILQILMLATIYIMYSLQIDLQFEGTTFLTVAGVVWILFSFFMLIQLEVLNRNHYFQSIINEKKHQSWKQILDEKILNSIFVVTYGNITNTSTGPQVTPQNSNTILQRKPQNGRASDNVNFQQDKNNQMKQTIIDKRLKSYKVDNKKFNKTFLHFQKEKRESLSHITFQQKLNTIENDSMPQSSQKQNKILAEASDLQGEKVLLEQQANLGEDNTQNSAESKQYLHKQQVNKANSSDKINQPNCQEFQKDSRNRDFSSQKIEEQQIINSNNQNQGNVIECTEQIQVESGQACNSEQTGKENQNQFKNILSKAGINGVFSAFSNLNNQSNQQELNPQSKQQNHNLNIFSSVPANDQEKLQQETPYLEASNKLDPTIKTLEQKIPQLKPNDSRRDQFNFEPIEQDKSLDGNNQFKNHLQNKNSILHNINKQLHSKKQKQILQSQQNRTPSSSSEQSGLIFPFFNNYFVKTFKDYDERDYQRKVIERIEVIHDGKKMTLYDKIKEIMRMRHKQMQPTNDLIGGNINIDNLDDSSEQPYGQANYDHLDKFVFPGCFFQDQNMYFDIQISKCTWGQQEQSDSLIVILNDISQRVTNQRLKQLDKYKDDLLANVSHDFKTPLNGMVAQLQLIQSLLKNVFAQPKRQHDGLFQNNIQNSVNLEKYSKLDENNVINFKNCKSDVDATEAGGSSEQKNLGEKNVNENKLEVPKEEQIQVSDINNSTDVDDLKSQIFNYLYQVEQNVWMLNHLVNDIQDYSQMNNQTLRINISPFRLYDVVNDVQNLIKIQSDAKSIAFEVKSTIPMEKVQLNSDKIRLKQILINLLSNALKFTYEGFVKLEIDYIVNEETQQNSLQFSVIDTGIGMPPEVQANLFKMYSSFDTNKINKHGVGLGLFISKCLVTLLGPMNEIQVESTKGKGSTFKFQIYQNLDLSKKRRGTSYAHNQSFARTNKSENIAGIYQSNLNTPQALYLQNDHQLNTYNGNSPNLNSFSLKKVVTNSMNNNSNGNYNLNQNNINNIFNQNNNNTNPNNTIYNNYSQFREVQPNKSSSSQVNTPSSLKQNNLRKLILSNNNINAASQPHLYQTNKNTNGQNQLTSNNIEISKFAITPETKLSIKMFSKNDLQASPLQKQSSHHSQTQQILQNNLENMFEEGYANIIDKRHDRQANSQEKTTPGEVIEGGVNSKSQFFIKGNSNYQTKYIGIKSTDKVKKWGFVQIKYKSDTQIQNKNDSGQYQHYRLIDQHNSQSNQFHSNTFLVSKKSVNFQQPNYKKNMPNQNNDEVQYLLLQTVQNTLDQNKQKQIFQKEEIKSFSSQKIPLDSNNKQPYKQRIQNSQNTETTFTLDQNNLSERFLKEKDVQQKKFQRENLPTLNCETEQNRSNLSICRGQFQNKAREFSVNSNLLFTNHLSNETLSSDNEFQEGTLAEYNKQKINFEYINSQMKPKTLVQLVNIAQMPSVSEPFQFQDDCAEQIIQFKPSSHILKEKNSVVSNEDIPSTETIDIKSVSEQKEFQMVTPIKNKAVALLSQNQNDSVIQNYDFIDQQNLQIQNQYTIYQQNSEINHPIQHQIDDNHVIYDNIESITQSTIQQNIKTKSREFKDLTMKVLPNRKLRLLYAEDEMFSVVMLKNFLKEYEKFIELTVAFNGELALQKIKQSNHDSKPFDAVFMDSNMPVMDGPETIQEIRNLIQKSEINPLIIITCTSYTDKQKYIELGSDSFLSKPTNLQSILEALIFIIRQLENNLNKCK</sequence>
<dbReference type="InterPro" id="IPR011006">
    <property type="entry name" value="CheY-like_superfamily"/>
</dbReference>
<dbReference type="SMART" id="SM00387">
    <property type="entry name" value="HATPase_c"/>
    <property type="match status" value="1"/>
</dbReference>
<dbReference type="PROSITE" id="PS50110">
    <property type="entry name" value="RESPONSE_REGULATORY"/>
    <property type="match status" value="1"/>
</dbReference>
<dbReference type="EMBL" id="GG662743">
    <property type="protein sequence ID" value="EAR92766.2"/>
    <property type="molecule type" value="Genomic_DNA"/>
</dbReference>
<feature type="transmembrane region" description="Helical" evidence="8">
    <location>
        <begin position="73"/>
        <end position="91"/>
    </location>
</feature>
<dbReference type="CDD" id="cd16922">
    <property type="entry name" value="HATPase_EvgS-ArcB-TorS-like"/>
    <property type="match status" value="1"/>
</dbReference>
<feature type="transmembrane region" description="Helical" evidence="8">
    <location>
        <begin position="45"/>
        <end position="67"/>
    </location>
</feature>
<reference evidence="12" key="1">
    <citation type="journal article" date="2006" name="PLoS Biol.">
        <title>Macronuclear genome sequence of the ciliate Tetrahymena thermophila, a model eukaryote.</title>
        <authorList>
            <person name="Eisen J.A."/>
            <person name="Coyne R.S."/>
            <person name="Wu M."/>
            <person name="Wu D."/>
            <person name="Thiagarajan M."/>
            <person name="Wortman J.R."/>
            <person name="Badger J.H."/>
            <person name="Ren Q."/>
            <person name="Amedeo P."/>
            <person name="Jones K.M."/>
            <person name="Tallon L.J."/>
            <person name="Delcher A.L."/>
            <person name="Salzberg S.L."/>
            <person name="Silva J.C."/>
            <person name="Haas B.J."/>
            <person name="Majoros W.H."/>
            <person name="Farzad M."/>
            <person name="Carlton J.M."/>
            <person name="Smith R.K. Jr."/>
            <person name="Garg J."/>
            <person name="Pearlman R.E."/>
            <person name="Karrer K.M."/>
            <person name="Sun L."/>
            <person name="Manning G."/>
            <person name="Elde N.C."/>
            <person name="Turkewitz A.P."/>
            <person name="Asai D.J."/>
            <person name="Wilkes D.E."/>
            <person name="Wang Y."/>
            <person name="Cai H."/>
            <person name="Collins K."/>
            <person name="Stewart B.A."/>
            <person name="Lee S.R."/>
            <person name="Wilamowska K."/>
            <person name="Weinberg Z."/>
            <person name="Ruzzo W.L."/>
            <person name="Wloga D."/>
            <person name="Gaertig J."/>
            <person name="Frankel J."/>
            <person name="Tsao C.-C."/>
            <person name="Gorovsky M.A."/>
            <person name="Keeling P.J."/>
            <person name="Waller R.F."/>
            <person name="Patron N.J."/>
            <person name="Cherry J.M."/>
            <person name="Stover N.A."/>
            <person name="Krieger C.J."/>
            <person name="del Toro C."/>
            <person name="Ryder H.F."/>
            <person name="Williamson S.C."/>
            <person name="Barbeau R.A."/>
            <person name="Hamilton E.P."/>
            <person name="Orias E."/>
        </authorList>
    </citation>
    <scope>NUCLEOTIDE SEQUENCE [LARGE SCALE GENOMIC DNA]</scope>
    <source>
        <strain evidence="12">SB210</strain>
    </source>
</reference>
<proteinExistence type="predicted"/>
<feature type="modified residue" description="4-aspartylphosphate" evidence="6">
    <location>
        <position position="1813"/>
    </location>
</feature>
<dbReference type="EC" id="2.7.13.3" evidence="2"/>
<keyword evidence="12" id="KW-1185">Reference proteome</keyword>
<comment type="catalytic activity">
    <reaction evidence="1">
        <text>ATP + protein L-histidine = ADP + protein N-phospho-L-histidine.</text>
        <dbReference type="EC" id="2.7.13.3"/>
    </reaction>
</comment>
<evidence type="ECO:0000256" key="4">
    <source>
        <dbReference type="ARBA" id="ARBA00022679"/>
    </source>
</evidence>
<dbReference type="PANTHER" id="PTHR43047">
    <property type="entry name" value="TWO-COMPONENT HISTIDINE PROTEIN KINASE"/>
    <property type="match status" value="1"/>
</dbReference>
<evidence type="ECO:0000256" key="8">
    <source>
        <dbReference type="SAM" id="Phobius"/>
    </source>
</evidence>
<dbReference type="Gene3D" id="1.10.287.130">
    <property type="match status" value="1"/>
</dbReference>
<feature type="region of interest" description="Disordered" evidence="7">
    <location>
        <begin position="587"/>
        <end position="609"/>
    </location>
</feature>
<feature type="region of interest" description="Disordered" evidence="7">
    <location>
        <begin position="368"/>
        <end position="416"/>
    </location>
</feature>
<keyword evidence="3 6" id="KW-0597">Phosphoprotein</keyword>
<keyword evidence="4" id="KW-0808">Transferase</keyword>
<gene>
    <name evidence="11" type="ORF">TTHERM_00323100</name>
</gene>
<dbReference type="SUPFAM" id="SSF52172">
    <property type="entry name" value="CheY-like"/>
    <property type="match status" value="1"/>
</dbReference>
<protein>
    <recommendedName>
        <fullName evidence="2">histidine kinase</fullName>
        <ecNumber evidence="2">2.7.13.3</ecNumber>
    </recommendedName>
</protein>
<keyword evidence="8" id="KW-0812">Transmembrane</keyword>
<feature type="compositionally biased region" description="Polar residues" evidence="7">
    <location>
        <begin position="600"/>
        <end position="609"/>
    </location>
</feature>
<dbReference type="GeneID" id="7829913"/>
<evidence type="ECO:0000313" key="12">
    <source>
        <dbReference type="Proteomes" id="UP000009168"/>
    </source>
</evidence>
<accession>Q237H5</accession>
<dbReference type="Pfam" id="PF02518">
    <property type="entry name" value="HATPase_c"/>
    <property type="match status" value="1"/>
</dbReference>
<feature type="compositionally biased region" description="Polar residues" evidence="7">
    <location>
        <begin position="368"/>
        <end position="402"/>
    </location>
</feature>
<evidence type="ECO:0000313" key="11">
    <source>
        <dbReference type="EMBL" id="EAR92766.2"/>
    </source>
</evidence>
<dbReference type="SUPFAM" id="SSF55874">
    <property type="entry name" value="ATPase domain of HSP90 chaperone/DNA topoisomerase II/histidine kinase"/>
    <property type="match status" value="1"/>
</dbReference>
<dbReference type="OrthoDB" id="60033at2759"/>
<evidence type="ECO:0000259" key="9">
    <source>
        <dbReference type="PROSITE" id="PS50109"/>
    </source>
</evidence>
<dbReference type="RefSeq" id="XP_001013011.2">
    <property type="nucleotide sequence ID" value="XM_001013011.2"/>
</dbReference>
<dbReference type="SMART" id="SM00388">
    <property type="entry name" value="HisKA"/>
    <property type="match status" value="1"/>
</dbReference>
<dbReference type="STRING" id="312017.Q237H5"/>
<evidence type="ECO:0000256" key="1">
    <source>
        <dbReference type="ARBA" id="ARBA00000085"/>
    </source>
</evidence>
<keyword evidence="8" id="KW-1133">Transmembrane helix</keyword>
<keyword evidence="5 11" id="KW-0418">Kinase</keyword>
<feature type="compositionally biased region" description="Basic and acidic residues" evidence="7">
    <location>
        <begin position="403"/>
        <end position="416"/>
    </location>
</feature>
<evidence type="ECO:0000256" key="3">
    <source>
        <dbReference type="ARBA" id="ARBA00022553"/>
    </source>
</evidence>
<dbReference type="InterPro" id="IPR003661">
    <property type="entry name" value="HisK_dim/P_dom"/>
</dbReference>
<dbReference type="KEGG" id="tet:TTHERM_00323100"/>
<dbReference type="PANTHER" id="PTHR43047:SF64">
    <property type="entry name" value="HISTIDINE KINASE CONTAINING CHEY-HOMOLOGOUS RECEIVER DOMAIN AND PAS DOMAIN-RELATED"/>
    <property type="match status" value="1"/>
</dbReference>
<dbReference type="PROSITE" id="PS50109">
    <property type="entry name" value="HIS_KIN"/>
    <property type="match status" value="1"/>
</dbReference>
<dbReference type="CDD" id="cd17546">
    <property type="entry name" value="REC_hyHK_CKI1_RcsC-like"/>
    <property type="match status" value="1"/>
</dbReference>
<dbReference type="eggNOG" id="KOG0519">
    <property type="taxonomic scope" value="Eukaryota"/>
</dbReference>
<evidence type="ECO:0000256" key="5">
    <source>
        <dbReference type="ARBA" id="ARBA00022777"/>
    </source>
</evidence>
<name>Q237H5_TETTS</name>
<dbReference type="Gene3D" id="3.30.565.10">
    <property type="entry name" value="Histidine kinase-like ATPase, C-terminal domain"/>
    <property type="match status" value="1"/>
</dbReference>
<dbReference type="CDD" id="cd00082">
    <property type="entry name" value="HisKA"/>
    <property type="match status" value="1"/>
</dbReference>
<evidence type="ECO:0000256" key="6">
    <source>
        <dbReference type="PROSITE-ProRule" id="PRU00169"/>
    </source>
</evidence>
<dbReference type="Proteomes" id="UP000009168">
    <property type="component" value="Unassembled WGS sequence"/>
</dbReference>
<evidence type="ECO:0000256" key="7">
    <source>
        <dbReference type="SAM" id="MobiDB-lite"/>
    </source>
</evidence>
<dbReference type="InterPro" id="IPR001789">
    <property type="entry name" value="Sig_transdc_resp-reg_receiver"/>
</dbReference>
<dbReference type="InterPro" id="IPR003594">
    <property type="entry name" value="HATPase_dom"/>
</dbReference>
<dbReference type="HOGENOM" id="CLU_237638_0_0_1"/>
<dbReference type="Gene3D" id="3.40.50.2300">
    <property type="match status" value="1"/>
</dbReference>
<organism evidence="11 12">
    <name type="scientific">Tetrahymena thermophila (strain SB210)</name>
    <dbReference type="NCBI Taxonomy" id="312017"/>
    <lineage>
        <taxon>Eukaryota</taxon>
        <taxon>Sar</taxon>
        <taxon>Alveolata</taxon>
        <taxon>Ciliophora</taxon>
        <taxon>Intramacronucleata</taxon>
        <taxon>Oligohymenophorea</taxon>
        <taxon>Hymenostomatida</taxon>
        <taxon>Tetrahymenina</taxon>
        <taxon>Tetrahymenidae</taxon>
        <taxon>Tetrahymena</taxon>
    </lineage>
</organism>
<feature type="domain" description="Response regulatory" evidence="10">
    <location>
        <begin position="1757"/>
        <end position="1880"/>
    </location>
</feature>
<dbReference type="InterPro" id="IPR036097">
    <property type="entry name" value="HisK_dim/P_sf"/>
</dbReference>
<keyword evidence="8" id="KW-0472">Membrane</keyword>
<dbReference type="InterPro" id="IPR005467">
    <property type="entry name" value="His_kinase_dom"/>
</dbReference>
<dbReference type="PRINTS" id="PR00344">
    <property type="entry name" value="BCTRLSENSOR"/>
</dbReference>
<feature type="domain" description="Histidine kinase" evidence="9">
    <location>
        <begin position="857"/>
        <end position="1078"/>
    </location>
</feature>
<evidence type="ECO:0000256" key="2">
    <source>
        <dbReference type="ARBA" id="ARBA00012438"/>
    </source>
</evidence>
<dbReference type="InParanoid" id="Q237H5"/>
<feature type="transmembrane region" description="Helical" evidence="8">
    <location>
        <begin position="103"/>
        <end position="122"/>
    </location>
</feature>
<dbReference type="SMART" id="SM00448">
    <property type="entry name" value="REC"/>
    <property type="match status" value="1"/>
</dbReference>
<dbReference type="Pfam" id="PF00072">
    <property type="entry name" value="Response_reg"/>
    <property type="match status" value="1"/>
</dbReference>
<evidence type="ECO:0000259" key="10">
    <source>
        <dbReference type="PROSITE" id="PS50110"/>
    </source>
</evidence>
<dbReference type="GO" id="GO:0000155">
    <property type="term" value="F:phosphorelay sensor kinase activity"/>
    <property type="evidence" value="ECO:0007669"/>
    <property type="project" value="InterPro"/>
</dbReference>
<feature type="transmembrane region" description="Helical" evidence="8">
    <location>
        <begin position="147"/>
        <end position="171"/>
    </location>
</feature>
<dbReference type="InterPro" id="IPR004358">
    <property type="entry name" value="Sig_transdc_His_kin-like_C"/>
</dbReference>